<name>A0A5K7YRL5_9BACT</name>
<accession>A0A5K7YRL5</accession>
<dbReference type="Proteomes" id="UP000427906">
    <property type="component" value="Chromosome"/>
</dbReference>
<feature type="domain" description="Transposase IS204/IS1001/IS1096/IS1165 DDE" evidence="1">
    <location>
        <begin position="48"/>
        <end position="167"/>
    </location>
</feature>
<dbReference type="KEGG" id="dalk:DSCA_12170"/>
<dbReference type="PANTHER" id="PTHR33498:SF1">
    <property type="entry name" value="TRANSPOSASE FOR INSERTION SEQUENCE ELEMENT IS1557"/>
    <property type="match status" value="1"/>
</dbReference>
<evidence type="ECO:0000259" key="1">
    <source>
        <dbReference type="Pfam" id="PF01610"/>
    </source>
</evidence>
<dbReference type="OrthoDB" id="1014181at2"/>
<dbReference type="AlphaFoldDB" id="A0A5K7YRL5"/>
<gene>
    <name evidence="2" type="ORF">DSCA_12170</name>
</gene>
<evidence type="ECO:0000313" key="3">
    <source>
        <dbReference type="Proteomes" id="UP000427906"/>
    </source>
</evidence>
<dbReference type="InterPro" id="IPR002560">
    <property type="entry name" value="Transposase_DDE"/>
</dbReference>
<reference evidence="2 3" key="1">
    <citation type="submission" date="2019-11" db="EMBL/GenBank/DDBJ databases">
        <title>Comparative genomics of hydrocarbon-degrading Desulfosarcina strains.</title>
        <authorList>
            <person name="Watanabe M."/>
            <person name="Kojima H."/>
            <person name="Fukui M."/>
        </authorList>
    </citation>
    <scope>NUCLEOTIDE SEQUENCE [LARGE SCALE GENOMIC DNA]</scope>
    <source>
        <strain evidence="2 3">PL12</strain>
    </source>
</reference>
<evidence type="ECO:0000313" key="2">
    <source>
        <dbReference type="EMBL" id="BBO67287.1"/>
    </source>
</evidence>
<sequence length="186" mass="21162">MVQDLCRHMTIKDVADHLNVGCVIIKDIQKRNLEKRFSHPKLKHLRKLAIDEISIGAGHNYLTVVLDLDSGAVIFVGDGKGSDALIPFWRRLKCSKATIEAVAINMSRVYIQAVRENLPKAVVVFDHFHVIKLYNDRLSDFRRQLFNQIEDPQKKQVVKGTRWLLLAPEISKGSANNFFVPCSSLK</sequence>
<proteinExistence type="predicted"/>
<keyword evidence="3" id="KW-1185">Reference proteome</keyword>
<dbReference type="PANTHER" id="PTHR33498">
    <property type="entry name" value="TRANSPOSASE FOR INSERTION SEQUENCE ELEMENT IS1557"/>
    <property type="match status" value="1"/>
</dbReference>
<dbReference type="InterPro" id="IPR047951">
    <property type="entry name" value="Transpos_ISL3"/>
</dbReference>
<organism evidence="2 3">
    <name type="scientific">Desulfosarcina alkanivorans</name>
    <dbReference type="NCBI Taxonomy" id="571177"/>
    <lineage>
        <taxon>Bacteria</taxon>
        <taxon>Pseudomonadati</taxon>
        <taxon>Thermodesulfobacteriota</taxon>
        <taxon>Desulfobacteria</taxon>
        <taxon>Desulfobacterales</taxon>
        <taxon>Desulfosarcinaceae</taxon>
        <taxon>Desulfosarcina</taxon>
    </lineage>
</organism>
<dbReference type="Pfam" id="PF01610">
    <property type="entry name" value="DDE_Tnp_ISL3"/>
    <property type="match status" value="1"/>
</dbReference>
<dbReference type="EMBL" id="AP021874">
    <property type="protein sequence ID" value="BBO67287.1"/>
    <property type="molecule type" value="Genomic_DNA"/>
</dbReference>
<protein>
    <recommendedName>
        <fullName evidence="1">Transposase IS204/IS1001/IS1096/IS1165 DDE domain-containing protein</fullName>
    </recommendedName>
</protein>